<evidence type="ECO:0000313" key="2">
    <source>
        <dbReference type="Proteomes" id="UP001634394"/>
    </source>
</evidence>
<dbReference type="Proteomes" id="UP001634394">
    <property type="component" value="Unassembled WGS sequence"/>
</dbReference>
<name>A0ABD3VB38_SINWO</name>
<protein>
    <submittedName>
        <fullName evidence="1">Uncharacterized protein</fullName>
    </submittedName>
</protein>
<reference evidence="1 2" key="1">
    <citation type="submission" date="2024-11" db="EMBL/GenBank/DDBJ databases">
        <title>Chromosome-level genome assembly of the freshwater bivalve Anodonta woodiana.</title>
        <authorList>
            <person name="Chen X."/>
        </authorList>
    </citation>
    <scope>NUCLEOTIDE SEQUENCE [LARGE SCALE GENOMIC DNA]</scope>
    <source>
        <strain evidence="1">MN2024</strain>
        <tissue evidence="1">Gills</tissue>
    </source>
</reference>
<accession>A0ABD3VB38</accession>
<comment type="caution">
    <text evidence="1">The sequence shown here is derived from an EMBL/GenBank/DDBJ whole genome shotgun (WGS) entry which is preliminary data.</text>
</comment>
<evidence type="ECO:0000313" key="1">
    <source>
        <dbReference type="EMBL" id="KAL3858804.1"/>
    </source>
</evidence>
<gene>
    <name evidence="1" type="ORF">ACJMK2_009057</name>
</gene>
<dbReference type="EMBL" id="JBJQND010000012">
    <property type="protein sequence ID" value="KAL3858804.1"/>
    <property type="molecule type" value="Genomic_DNA"/>
</dbReference>
<organism evidence="1 2">
    <name type="scientific">Sinanodonta woodiana</name>
    <name type="common">Chinese pond mussel</name>
    <name type="synonym">Anodonta woodiana</name>
    <dbReference type="NCBI Taxonomy" id="1069815"/>
    <lineage>
        <taxon>Eukaryota</taxon>
        <taxon>Metazoa</taxon>
        <taxon>Spiralia</taxon>
        <taxon>Lophotrochozoa</taxon>
        <taxon>Mollusca</taxon>
        <taxon>Bivalvia</taxon>
        <taxon>Autobranchia</taxon>
        <taxon>Heteroconchia</taxon>
        <taxon>Palaeoheterodonta</taxon>
        <taxon>Unionida</taxon>
        <taxon>Unionoidea</taxon>
        <taxon>Unionidae</taxon>
        <taxon>Unioninae</taxon>
        <taxon>Sinanodonta</taxon>
    </lineage>
</organism>
<sequence>MMGYVSATNRLGPKQTEDLNLEETTNDPMIADRRSFNDEEHVMGSNQAEGPIVRTEQESENLRTVKTRAQYGKDLSTKLVIEEEKEVQCRKGNKTDKLVPWAGNYNMVKLQQLQEEDEDIGPIMKAKQENKQQSSAAITALSPSTRHYWLLWDVLEVQDGVLFNFKKFIRKDGTGEHLQFIVP</sequence>
<keyword evidence="2" id="KW-1185">Reference proteome</keyword>
<proteinExistence type="predicted"/>
<dbReference type="AlphaFoldDB" id="A0ABD3VB38"/>